<keyword evidence="4" id="KW-1185">Reference proteome</keyword>
<feature type="region of interest" description="Disordered" evidence="1">
    <location>
        <begin position="248"/>
        <end position="270"/>
    </location>
</feature>
<reference evidence="3 4" key="1">
    <citation type="submission" date="2018-10" db="EMBL/GenBank/DDBJ databases">
        <authorList>
            <person name="Li J."/>
        </authorList>
    </citation>
    <scope>NUCLEOTIDE SEQUENCE [LARGE SCALE GENOMIC DNA]</scope>
    <source>
        <strain evidence="3 4">ZD1-4</strain>
    </source>
</reference>
<dbReference type="InterPro" id="IPR029058">
    <property type="entry name" value="AB_hydrolase_fold"/>
</dbReference>
<organism evidence="3 4">
    <name type="scientific">Mycetocola zhadangensis</name>
    <dbReference type="NCBI Taxonomy" id="1164595"/>
    <lineage>
        <taxon>Bacteria</taxon>
        <taxon>Bacillati</taxon>
        <taxon>Actinomycetota</taxon>
        <taxon>Actinomycetes</taxon>
        <taxon>Micrococcales</taxon>
        <taxon>Microbacteriaceae</taxon>
        <taxon>Mycetocola</taxon>
    </lineage>
</organism>
<dbReference type="RefSeq" id="WP_121658041.1">
    <property type="nucleotide sequence ID" value="NZ_BMEK01000001.1"/>
</dbReference>
<dbReference type="OrthoDB" id="3519228at2"/>
<dbReference type="Pfam" id="PF12697">
    <property type="entry name" value="Abhydrolase_6"/>
    <property type="match status" value="1"/>
</dbReference>
<protein>
    <submittedName>
        <fullName evidence="3">Alpha/beta hydrolase</fullName>
    </submittedName>
</protein>
<evidence type="ECO:0000256" key="1">
    <source>
        <dbReference type="SAM" id="MobiDB-lite"/>
    </source>
</evidence>
<feature type="domain" description="AB hydrolase-1" evidence="2">
    <location>
        <begin position="19"/>
        <end position="239"/>
    </location>
</feature>
<keyword evidence="3" id="KW-0378">Hydrolase</keyword>
<dbReference type="Gene3D" id="3.40.50.1820">
    <property type="entry name" value="alpha/beta hydrolase"/>
    <property type="match status" value="1"/>
</dbReference>
<dbReference type="InterPro" id="IPR000073">
    <property type="entry name" value="AB_hydrolase_1"/>
</dbReference>
<accession>A0A3L7J4R0</accession>
<proteinExistence type="predicted"/>
<comment type="caution">
    <text evidence="3">The sequence shown here is derived from an EMBL/GenBank/DDBJ whole genome shotgun (WGS) entry which is preliminary data.</text>
</comment>
<dbReference type="EMBL" id="RCWJ01000001">
    <property type="protein sequence ID" value="RLQ85676.1"/>
    <property type="molecule type" value="Genomic_DNA"/>
</dbReference>
<evidence type="ECO:0000313" key="4">
    <source>
        <dbReference type="Proteomes" id="UP000282460"/>
    </source>
</evidence>
<dbReference type="GO" id="GO:0047372">
    <property type="term" value="F:monoacylglycerol lipase activity"/>
    <property type="evidence" value="ECO:0007669"/>
    <property type="project" value="TreeGrafter"/>
</dbReference>
<dbReference type="PANTHER" id="PTHR43798">
    <property type="entry name" value="MONOACYLGLYCEROL LIPASE"/>
    <property type="match status" value="1"/>
</dbReference>
<feature type="compositionally biased region" description="Basic and acidic residues" evidence="1">
    <location>
        <begin position="248"/>
        <end position="258"/>
    </location>
</feature>
<gene>
    <name evidence="3" type="ORF">D9V28_02020</name>
</gene>
<dbReference type="GO" id="GO:0046464">
    <property type="term" value="P:acylglycerol catabolic process"/>
    <property type="evidence" value="ECO:0007669"/>
    <property type="project" value="TreeGrafter"/>
</dbReference>
<evidence type="ECO:0000313" key="3">
    <source>
        <dbReference type="EMBL" id="RLQ85676.1"/>
    </source>
</evidence>
<dbReference type="AlphaFoldDB" id="A0A3L7J4R0"/>
<dbReference type="GO" id="GO:0016020">
    <property type="term" value="C:membrane"/>
    <property type="evidence" value="ECO:0007669"/>
    <property type="project" value="TreeGrafter"/>
</dbReference>
<dbReference type="SUPFAM" id="SSF53474">
    <property type="entry name" value="alpha/beta-Hydrolases"/>
    <property type="match status" value="1"/>
</dbReference>
<dbReference type="InterPro" id="IPR050266">
    <property type="entry name" value="AB_hydrolase_sf"/>
</dbReference>
<dbReference type="Proteomes" id="UP000282460">
    <property type="component" value="Unassembled WGS sequence"/>
</dbReference>
<dbReference type="PANTHER" id="PTHR43798:SF33">
    <property type="entry name" value="HYDROLASE, PUTATIVE (AFU_ORTHOLOGUE AFUA_2G14860)-RELATED"/>
    <property type="match status" value="1"/>
</dbReference>
<evidence type="ECO:0000259" key="2">
    <source>
        <dbReference type="Pfam" id="PF12697"/>
    </source>
</evidence>
<sequence length="270" mass="29982">MTESSMSRLEHGPRRGETIIMLHGNNAGSWMWEPQTDRLPDRHVLTPDLPALGERYREPWPGMAGAADDIAEIIREHALDGTAHVVGLSLGGVVATHLAHRHPGLVRSCMITGAPLAGLTRLERLLIPPQLPLWRQRWYWRAQAMAFGIPADARDVFVDSAVRVAPETNRETYREVAAGIPEGLIAYPGPLLAIAGEKEQRSVRDAFPTLRRRAPQLQSWIAPGMHHPWNVEDPDLFTDVIREFVDTGRWTPADRRPQASDAPGGPAAQR</sequence>
<name>A0A3L7J4R0_9MICO</name>